<dbReference type="EMBL" id="CP133623">
    <property type="protein sequence ID" value="WMV58883.1"/>
    <property type="molecule type" value="Genomic_DNA"/>
</dbReference>
<keyword evidence="2" id="KW-1185">Reference proteome</keyword>
<accession>A0AAF0V4R6</accession>
<evidence type="ECO:0000313" key="1">
    <source>
        <dbReference type="EMBL" id="WMV58883.1"/>
    </source>
</evidence>
<evidence type="ECO:0008006" key="3">
    <source>
        <dbReference type="Google" id="ProtNLM"/>
    </source>
</evidence>
<evidence type="ECO:0000313" key="2">
    <source>
        <dbReference type="Proteomes" id="UP001234989"/>
    </source>
</evidence>
<reference evidence="1" key="1">
    <citation type="submission" date="2023-08" db="EMBL/GenBank/DDBJ databases">
        <title>A de novo genome assembly of Solanum verrucosum Schlechtendal, a Mexican diploid species geographically isolated from the other diploid A-genome species in potato relatives.</title>
        <authorList>
            <person name="Hosaka K."/>
        </authorList>
    </citation>
    <scope>NUCLEOTIDE SEQUENCE</scope>
    <source>
        <tissue evidence="1">Young leaves</tissue>
    </source>
</reference>
<name>A0AAF0V4R6_SOLVR</name>
<dbReference type="Proteomes" id="UP001234989">
    <property type="component" value="Chromosome 12"/>
</dbReference>
<proteinExistence type="predicted"/>
<sequence>MELLKDYDVTNQYHLGKANVVADALSRKALGISKKGGVLVTIKVRATFIKEIKAKQFDDENLNELKKKTAIGKAQKTTLDAQGSLSFKGRICGPQVDDLIQKLLTESMVLDVPFILV</sequence>
<gene>
    <name evidence="1" type="ORF">MTR67_052268</name>
</gene>
<dbReference type="AlphaFoldDB" id="A0AAF0V4R6"/>
<protein>
    <recommendedName>
        <fullName evidence="3">Reverse transcriptase domain-containing protein</fullName>
    </recommendedName>
</protein>
<organism evidence="1 2">
    <name type="scientific">Solanum verrucosum</name>
    <dbReference type="NCBI Taxonomy" id="315347"/>
    <lineage>
        <taxon>Eukaryota</taxon>
        <taxon>Viridiplantae</taxon>
        <taxon>Streptophyta</taxon>
        <taxon>Embryophyta</taxon>
        <taxon>Tracheophyta</taxon>
        <taxon>Spermatophyta</taxon>
        <taxon>Magnoliopsida</taxon>
        <taxon>eudicotyledons</taxon>
        <taxon>Gunneridae</taxon>
        <taxon>Pentapetalae</taxon>
        <taxon>asterids</taxon>
        <taxon>lamiids</taxon>
        <taxon>Solanales</taxon>
        <taxon>Solanaceae</taxon>
        <taxon>Solanoideae</taxon>
        <taxon>Solaneae</taxon>
        <taxon>Solanum</taxon>
    </lineage>
</organism>